<organism evidence="6">
    <name type="scientific">Perinereis linea</name>
    <dbReference type="NCBI Taxonomy" id="2507842"/>
    <lineage>
        <taxon>Eukaryota</taxon>
        <taxon>Metazoa</taxon>
        <taxon>Spiralia</taxon>
        <taxon>Lophotrochozoa</taxon>
        <taxon>Annelida</taxon>
        <taxon>Polychaeta</taxon>
        <taxon>Errantia</taxon>
        <taxon>Phyllodocida</taxon>
        <taxon>Nereididae</taxon>
        <taxon>Perinereis</taxon>
    </lineage>
</organism>
<reference evidence="6" key="1">
    <citation type="submission" date="2018-04" db="EMBL/GenBank/DDBJ databases">
        <authorList>
            <person name="Bae J.-S."/>
            <person name="Park C.-I."/>
        </authorList>
    </citation>
    <scope>NUCLEOTIDE SEQUENCE</scope>
</reference>
<dbReference type="GO" id="GO:0005576">
    <property type="term" value="C:extracellular region"/>
    <property type="evidence" value="ECO:0007669"/>
    <property type="project" value="UniProtKB-SubCell"/>
</dbReference>
<dbReference type="InterPro" id="IPR029230">
    <property type="entry name" value="Macin"/>
</dbReference>
<evidence type="ECO:0000256" key="2">
    <source>
        <dbReference type="ARBA" id="ARBA00010366"/>
    </source>
</evidence>
<dbReference type="EMBL" id="MH181386">
    <property type="protein sequence ID" value="QAU32334.1"/>
    <property type="molecule type" value="mRNA"/>
</dbReference>
<dbReference type="Gene3D" id="3.30.30.100">
    <property type="match status" value="1"/>
</dbReference>
<evidence type="ECO:0000256" key="4">
    <source>
        <dbReference type="ARBA" id="ARBA00023157"/>
    </source>
</evidence>
<comment type="similarity">
    <text evidence="2">Belongs to the macin family.</text>
</comment>
<sequence length="103" mass="11423">MVAKISIVTSAVMMLLVMSFIPQNEAGLFRTFGKCWDTWSRCTRFTSVFTGSVWNTCQKRCQCLGHATGSCVLRRSECPLTSQAYRCECSGTRTGPRPSGCTH</sequence>
<dbReference type="GO" id="GO:0006952">
    <property type="term" value="P:defense response"/>
    <property type="evidence" value="ECO:0007669"/>
    <property type="project" value="InterPro"/>
</dbReference>
<feature type="chain" id="PRO_5019801088" evidence="5">
    <location>
        <begin position="27"/>
        <end position="103"/>
    </location>
</feature>
<evidence type="ECO:0000256" key="1">
    <source>
        <dbReference type="ARBA" id="ARBA00004613"/>
    </source>
</evidence>
<name>A0A481MSN1_9ANNE</name>
<keyword evidence="5" id="KW-0732">Signal</keyword>
<protein>
    <submittedName>
        <fullName evidence="6">Theromacin</fullName>
    </submittedName>
</protein>
<dbReference type="Pfam" id="PF14865">
    <property type="entry name" value="Macin"/>
    <property type="match status" value="1"/>
</dbReference>
<keyword evidence="3" id="KW-0964">Secreted</keyword>
<comment type="subcellular location">
    <subcellularLocation>
        <location evidence="1">Secreted</location>
    </subcellularLocation>
</comment>
<dbReference type="AlphaFoldDB" id="A0A481MSN1"/>
<accession>A0A481MSN1</accession>
<proteinExistence type="evidence at transcript level"/>
<evidence type="ECO:0000256" key="5">
    <source>
        <dbReference type="SAM" id="SignalP"/>
    </source>
</evidence>
<evidence type="ECO:0000313" key="6">
    <source>
        <dbReference type="EMBL" id="QAU32334.1"/>
    </source>
</evidence>
<keyword evidence="4" id="KW-1015">Disulfide bond</keyword>
<feature type="signal peptide" evidence="5">
    <location>
        <begin position="1"/>
        <end position="26"/>
    </location>
</feature>
<evidence type="ECO:0000256" key="3">
    <source>
        <dbReference type="ARBA" id="ARBA00022525"/>
    </source>
</evidence>
<dbReference type="InterPro" id="IPR038456">
    <property type="entry name" value="Macin_sf"/>
</dbReference>